<keyword evidence="4" id="KW-0472">Membrane</keyword>
<proteinExistence type="inferred from homology"/>
<gene>
    <name evidence="8" type="ORF">OXX778_LOCUS10316</name>
</gene>
<keyword evidence="5" id="KW-0458">Lysosome</keyword>
<dbReference type="GO" id="GO:0099078">
    <property type="term" value="C:BORC complex"/>
    <property type="evidence" value="ECO:0007669"/>
    <property type="project" value="TreeGrafter"/>
</dbReference>
<comment type="caution">
    <text evidence="8">The sequence shown here is derived from an EMBL/GenBank/DDBJ whole genome shotgun (WGS) entry which is preliminary data.</text>
</comment>
<evidence type="ECO:0000313" key="9">
    <source>
        <dbReference type="Proteomes" id="UP000663879"/>
    </source>
</evidence>
<reference evidence="8" key="1">
    <citation type="submission" date="2021-02" db="EMBL/GenBank/DDBJ databases">
        <authorList>
            <person name="Nowell W R."/>
        </authorList>
    </citation>
    <scope>NUCLEOTIDE SEQUENCE</scope>
    <source>
        <strain evidence="8">Ploen Becks lab</strain>
    </source>
</reference>
<evidence type="ECO:0000256" key="2">
    <source>
        <dbReference type="ARBA" id="ARBA00010235"/>
    </source>
</evidence>
<accession>A0A813Y5A2</accession>
<dbReference type="AlphaFoldDB" id="A0A813Y5A2"/>
<dbReference type="GO" id="GO:0030672">
    <property type="term" value="C:synaptic vesicle membrane"/>
    <property type="evidence" value="ECO:0007669"/>
    <property type="project" value="TreeGrafter"/>
</dbReference>
<evidence type="ECO:0000256" key="3">
    <source>
        <dbReference type="ARBA" id="ARBA00022300"/>
    </source>
</evidence>
<dbReference type="GO" id="GO:0032418">
    <property type="term" value="P:lysosome localization"/>
    <property type="evidence" value="ECO:0007669"/>
    <property type="project" value="InterPro"/>
</dbReference>
<evidence type="ECO:0000256" key="1">
    <source>
        <dbReference type="ARBA" id="ARBA00004122"/>
    </source>
</evidence>
<dbReference type="GO" id="GO:0098574">
    <property type="term" value="C:cytoplasmic side of lysosomal membrane"/>
    <property type="evidence" value="ECO:0007669"/>
    <property type="project" value="TreeGrafter"/>
</dbReference>
<dbReference type="InterPro" id="IPR018780">
    <property type="entry name" value="TBORCS5"/>
</dbReference>
<feature type="region of interest" description="Disordered" evidence="7">
    <location>
        <begin position="1"/>
        <end position="38"/>
    </location>
</feature>
<dbReference type="PANTHER" id="PTHR31634:SF2">
    <property type="entry name" value="BLOC-1-RELATED COMPLEX SUBUNIT 5"/>
    <property type="match status" value="1"/>
</dbReference>
<evidence type="ECO:0000256" key="4">
    <source>
        <dbReference type="ARBA" id="ARBA00023136"/>
    </source>
</evidence>
<dbReference type="GO" id="GO:0072384">
    <property type="term" value="P:organelle transport along microtubule"/>
    <property type="evidence" value="ECO:0007669"/>
    <property type="project" value="TreeGrafter"/>
</dbReference>
<comment type="similarity">
    <text evidence="2">Belongs to the BORCS5 family.</text>
</comment>
<protein>
    <recommendedName>
        <fullName evidence="3">BLOC-1-related complex subunit 5</fullName>
    </recommendedName>
</protein>
<dbReference type="Pfam" id="PF10158">
    <property type="entry name" value="LOH1CR12"/>
    <property type="match status" value="1"/>
</dbReference>
<evidence type="ECO:0000256" key="7">
    <source>
        <dbReference type="SAM" id="MobiDB-lite"/>
    </source>
</evidence>
<name>A0A813Y5A2_9BILA</name>
<comment type="subcellular location">
    <subcellularLocation>
        <location evidence="1">Lysosome membrane</location>
        <topology evidence="1">Lipid-anchor</topology>
        <orientation evidence="1">Cytoplasmic side</orientation>
    </subcellularLocation>
</comment>
<evidence type="ECO:0000256" key="6">
    <source>
        <dbReference type="ARBA" id="ARBA00023288"/>
    </source>
</evidence>
<sequence>MGNDQKKPSQSTQGQYHPDIVVVSENKSSNNQEDENNSNKLDYVPLFYPILKSSIDLKEDEALYQMNPDKLVRLADILKTHLNVCAFNVTKDQEALSTEIKHLNFVVDLLLQNFLDKQKKYAKYCEQLRTVNDLNQSMKKIRRNIDEILPMIKEINEFLPDEERLEEFSFQ</sequence>
<dbReference type="PANTHER" id="PTHR31634">
    <property type="entry name" value="BLOC-1-RELATED COMPLEX SUBUNIT 5"/>
    <property type="match status" value="1"/>
</dbReference>
<dbReference type="EMBL" id="CAJNOC010001619">
    <property type="protein sequence ID" value="CAF0878977.1"/>
    <property type="molecule type" value="Genomic_DNA"/>
</dbReference>
<evidence type="ECO:0000256" key="5">
    <source>
        <dbReference type="ARBA" id="ARBA00023228"/>
    </source>
</evidence>
<dbReference type="GO" id="GO:1903744">
    <property type="term" value="P:positive regulation of anterograde synaptic vesicle transport"/>
    <property type="evidence" value="ECO:0007669"/>
    <property type="project" value="TreeGrafter"/>
</dbReference>
<dbReference type="Proteomes" id="UP000663879">
    <property type="component" value="Unassembled WGS sequence"/>
</dbReference>
<dbReference type="OrthoDB" id="10035640at2759"/>
<organism evidence="8 9">
    <name type="scientific">Brachionus calyciflorus</name>
    <dbReference type="NCBI Taxonomy" id="104777"/>
    <lineage>
        <taxon>Eukaryota</taxon>
        <taxon>Metazoa</taxon>
        <taxon>Spiralia</taxon>
        <taxon>Gnathifera</taxon>
        <taxon>Rotifera</taxon>
        <taxon>Eurotatoria</taxon>
        <taxon>Monogononta</taxon>
        <taxon>Pseudotrocha</taxon>
        <taxon>Ploima</taxon>
        <taxon>Brachionidae</taxon>
        <taxon>Brachionus</taxon>
    </lineage>
</organism>
<keyword evidence="9" id="KW-1185">Reference proteome</keyword>
<keyword evidence="6" id="KW-0449">Lipoprotein</keyword>
<evidence type="ECO:0000313" key="8">
    <source>
        <dbReference type="EMBL" id="CAF0878977.1"/>
    </source>
</evidence>
<dbReference type="CDD" id="cd22789">
    <property type="entry name" value="BORCS5-like"/>
    <property type="match status" value="1"/>
</dbReference>